<reference evidence="1 2" key="1">
    <citation type="journal article" date="2012" name="J. Bacteriol.">
        <title>Draft Genome Sequence of Mesorhizobium alhagi CCNWXJ12-2T, a Novel Salt-Resistant Species Isolated from the Desert of Northwestern China.</title>
        <authorList>
            <person name="Zhou M."/>
            <person name="Chen W."/>
            <person name="Chen H."/>
            <person name="Wei G."/>
        </authorList>
    </citation>
    <scope>NUCLEOTIDE SEQUENCE [LARGE SCALE GENOMIC DNA]</scope>
    <source>
        <strain evidence="1 2">CCNWXJ12-2</strain>
    </source>
</reference>
<dbReference type="EMBL" id="AHAM01000214">
    <property type="protein sequence ID" value="EHK54368.1"/>
    <property type="molecule type" value="Genomic_DNA"/>
</dbReference>
<keyword evidence="2" id="KW-1185">Reference proteome</keyword>
<evidence type="ECO:0000313" key="1">
    <source>
        <dbReference type="EMBL" id="EHK54368.1"/>
    </source>
</evidence>
<evidence type="ECO:0000313" key="2">
    <source>
        <dbReference type="Proteomes" id="UP000003250"/>
    </source>
</evidence>
<sequence length="166" mass="18695">MYEFPKVGPEQERFSLFAGEWDSQVRFYFDPTQPPMEKAGRYTAKLNLGGYFLDREFEVDLDDAGDFAQLAFHGRGLTGYDPFAGKYLGVWADSGSPALYQTEGAFDASGRVFKEVSVGPGPDGKELHLRLITEIAGSDRQLFSIRRLLETGEEVLITEMVHTRKR</sequence>
<dbReference type="PATRIC" id="fig|1107882.3.peg.4928"/>
<dbReference type="Pfam" id="PF07617">
    <property type="entry name" value="DUF1579"/>
    <property type="match status" value="1"/>
</dbReference>
<dbReference type="RefSeq" id="WP_008838659.1">
    <property type="nucleotide sequence ID" value="NZ_AHAM01000214.1"/>
</dbReference>
<dbReference type="OrthoDB" id="7186376at2"/>
<organism evidence="1 2">
    <name type="scientific">Mesorhizobium alhagi CCNWXJ12-2</name>
    <dbReference type="NCBI Taxonomy" id="1107882"/>
    <lineage>
        <taxon>Bacteria</taxon>
        <taxon>Pseudomonadati</taxon>
        <taxon>Pseudomonadota</taxon>
        <taxon>Alphaproteobacteria</taxon>
        <taxon>Hyphomicrobiales</taxon>
        <taxon>Phyllobacteriaceae</taxon>
        <taxon>Allomesorhizobium</taxon>
    </lineage>
</organism>
<dbReference type="Proteomes" id="UP000003250">
    <property type="component" value="Unassembled WGS sequence"/>
</dbReference>
<evidence type="ECO:0008006" key="3">
    <source>
        <dbReference type="Google" id="ProtNLM"/>
    </source>
</evidence>
<dbReference type="InterPro" id="IPR011473">
    <property type="entry name" value="DUF1579"/>
</dbReference>
<proteinExistence type="predicted"/>
<dbReference type="AlphaFoldDB" id="H0HY02"/>
<protein>
    <recommendedName>
        <fullName evidence="3">DUF1579 domain-containing protein</fullName>
    </recommendedName>
</protein>
<name>H0HY02_9HYPH</name>
<accession>H0HY02</accession>
<gene>
    <name evidence="1" type="ORF">MAXJ12_25403</name>
</gene>